<evidence type="ECO:0000313" key="3">
    <source>
        <dbReference type="EMBL" id="KAF6207678.1"/>
    </source>
</evidence>
<dbReference type="PANTHER" id="PTHR23279">
    <property type="entry name" value="DEFECTIVE PROBOSCIS EXTENSION RESPONSE DPR -RELATED"/>
    <property type="match status" value="1"/>
</dbReference>
<dbReference type="SUPFAM" id="SSF48726">
    <property type="entry name" value="Immunoglobulin"/>
    <property type="match status" value="2"/>
</dbReference>
<dbReference type="FunFam" id="2.60.40.10:FF:000129">
    <property type="entry name" value="CLUMA_CG018772, isoform A"/>
    <property type="match status" value="1"/>
</dbReference>
<dbReference type="FunFam" id="2.60.40.10:FF:000533">
    <property type="entry name" value="Uncharacterized protein, isoform A"/>
    <property type="match status" value="1"/>
</dbReference>
<keyword evidence="4" id="KW-1185">Reference proteome</keyword>
<accession>A0A8S9XHD8</accession>
<dbReference type="InterPro" id="IPR036179">
    <property type="entry name" value="Ig-like_dom_sf"/>
</dbReference>
<dbReference type="InterPro" id="IPR013783">
    <property type="entry name" value="Ig-like_fold"/>
</dbReference>
<gene>
    <name evidence="3" type="ORF">GE061_016125</name>
</gene>
<evidence type="ECO:0000259" key="2">
    <source>
        <dbReference type="PROSITE" id="PS50835"/>
    </source>
</evidence>
<reference evidence="3" key="1">
    <citation type="journal article" date="2021" name="Mol. Ecol. Resour.">
        <title>Apolygus lucorum genome provides insights into omnivorousness and mesophyll feeding.</title>
        <authorList>
            <person name="Liu Y."/>
            <person name="Liu H."/>
            <person name="Wang H."/>
            <person name="Huang T."/>
            <person name="Liu B."/>
            <person name="Yang B."/>
            <person name="Yin L."/>
            <person name="Li B."/>
            <person name="Zhang Y."/>
            <person name="Zhang S."/>
            <person name="Jiang F."/>
            <person name="Zhang X."/>
            <person name="Ren Y."/>
            <person name="Wang B."/>
            <person name="Wang S."/>
            <person name="Lu Y."/>
            <person name="Wu K."/>
            <person name="Fan W."/>
            <person name="Wang G."/>
        </authorList>
    </citation>
    <scope>NUCLEOTIDE SEQUENCE</scope>
    <source>
        <strain evidence="3">12Hb</strain>
    </source>
</reference>
<name>A0A8S9XHD8_APOLU</name>
<dbReference type="InterPro" id="IPR036691">
    <property type="entry name" value="Endo/exonu/phosph_ase_sf"/>
</dbReference>
<dbReference type="InterPro" id="IPR037448">
    <property type="entry name" value="Zig-8"/>
</dbReference>
<protein>
    <recommendedName>
        <fullName evidence="2">Ig-like domain-containing protein</fullName>
    </recommendedName>
</protein>
<dbReference type="Proteomes" id="UP000466442">
    <property type="component" value="Unassembled WGS sequence"/>
</dbReference>
<dbReference type="SMART" id="SM00408">
    <property type="entry name" value="IGc2"/>
    <property type="match status" value="1"/>
</dbReference>
<dbReference type="EMBL" id="WIXP02000007">
    <property type="protein sequence ID" value="KAF6207678.1"/>
    <property type="molecule type" value="Genomic_DNA"/>
</dbReference>
<feature type="domain" description="Ig-like" evidence="2">
    <location>
        <begin position="502"/>
        <end position="594"/>
    </location>
</feature>
<dbReference type="InterPro" id="IPR003598">
    <property type="entry name" value="Ig_sub2"/>
</dbReference>
<dbReference type="OrthoDB" id="8049355at2759"/>
<dbReference type="Gene3D" id="2.60.40.10">
    <property type="entry name" value="Immunoglobulins"/>
    <property type="match status" value="2"/>
</dbReference>
<dbReference type="PROSITE" id="PS50835">
    <property type="entry name" value="IG_LIKE"/>
    <property type="match status" value="1"/>
</dbReference>
<dbReference type="InterPro" id="IPR007110">
    <property type="entry name" value="Ig-like_dom"/>
</dbReference>
<evidence type="ECO:0000313" key="4">
    <source>
        <dbReference type="Proteomes" id="UP000466442"/>
    </source>
</evidence>
<comment type="caution">
    <text evidence="3">The sequence shown here is derived from an EMBL/GenBank/DDBJ whole genome shotgun (WGS) entry which is preliminary data.</text>
</comment>
<dbReference type="Pfam" id="PF13927">
    <property type="entry name" value="Ig_3"/>
    <property type="match status" value="1"/>
</dbReference>
<sequence>MGSIRNKINVLEQYIAENPSLNVICLTEHWLRSEEMFLYVPKNFVLGSAFCRETITRGGSVVFVREGVAFSPVLMAADLSVESSCEMAAVELKEHSLIICSIYRPPDSDASRRQLFLDKLETFLSTCSRRSRGVPLVLAGDFNMHFEEDSHFSDSFLDVCRSFGLRLTIRQPTRYGACLDEVITNIRPELYCCRIARVMFSDHLAQECCILVPPSSAEVPGAPMGSSRALSPGNLAALCRWLNSCSWLGVYSRGAVNEEAGEFFRVLLAAADSYCPWRIRRSKGRRSRNFRSELECHKERLLNLVDRSRADPKDLSLRESVRLARRHYRAIVQSLVMDFNDRAILSAANPSRAAWNVIRMETGCGLLKPSPRGQSVVLSATGFSEHFGRSIRDLLDSIGSFCEREPLHALRIRFNEALLLLSRTHVFEEMVSWVRHRDIHLLTVGRYTYTSDQRFRAIHHAGTEDWSLQIKYPQHRDTGIYECQISTTPHMSHFIHLNVVEPTTEIIGGPDLYIDRGSTINLTCVVLFSPEPPAYIFWNHNDAIISYDSPRGGVSVITEKGETTTSFLLIQHARPSDTGRYQCNPSNAQSKSVNVHVLNDVTSEITSEMPVSETDETGINSTDNPDSSAVDTTTDDIIETTTDDDYDNMTYENSTIIVESTTDYDTSTTELDYETSTMESAIGGVRGLSSKNTGLLMLAMVIFVQFPAAMQHGGQAHHRSSHLYCLIFCVCLLLFSTHWGHSKLLKPCEKGTVILGRSLPRLCT</sequence>
<dbReference type="GO" id="GO:0050808">
    <property type="term" value="P:synapse organization"/>
    <property type="evidence" value="ECO:0007669"/>
    <property type="project" value="TreeGrafter"/>
</dbReference>
<dbReference type="CDD" id="cd00096">
    <property type="entry name" value="Ig"/>
    <property type="match status" value="1"/>
</dbReference>
<proteinExistence type="predicted"/>
<evidence type="ECO:0000256" key="1">
    <source>
        <dbReference type="SAM" id="MobiDB-lite"/>
    </source>
</evidence>
<dbReference type="SUPFAM" id="SSF56219">
    <property type="entry name" value="DNase I-like"/>
    <property type="match status" value="1"/>
</dbReference>
<feature type="region of interest" description="Disordered" evidence="1">
    <location>
        <begin position="609"/>
        <end position="632"/>
    </location>
</feature>
<dbReference type="AlphaFoldDB" id="A0A8S9XHD8"/>
<dbReference type="GO" id="GO:0032589">
    <property type="term" value="C:neuron projection membrane"/>
    <property type="evidence" value="ECO:0007669"/>
    <property type="project" value="TreeGrafter"/>
</dbReference>
<dbReference type="SMART" id="SM00409">
    <property type="entry name" value="IG"/>
    <property type="match status" value="2"/>
</dbReference>
<feature type="compositionally biased region" description="Polar residues" evidence="1">
    <location>
        <begin position="617"/>
        <end position="630"/>
    </location>
</feature>
<organism evidence="3 4">
    <name type="scientific">Apolygus lucorum</name>
    <name type="common">Small green plant bug</name>
    <name type="synonym">Lygocoris lucorum</name>
    <dbReference type="NCBI Taxonomy" id="248454"/>
    <lineage>
        <taxon>Eukaryota</taxon>
        <taxon>Metazoa</taxon>
        <taxon>Ecdysozoa</taxon>
        <taxon>Arthropoda</taxon>
        <taxon>Hexapoda</taxon>
        <taxon>Insecta</taxon>
        <taxon>Pterygota</taxon>
        <taxon>Neoptera</taxon>
        <taxon>Paraneoptera</taxon>
        <taxon>Hemiptera</taxon>
        <taxon>Heteroptera</taxon>
        <taxon>Panheteroptera</taxon>
        <taxon>Cimicomorpha</taxon>
        <taxon>Miridae</taxon>
        <taxon>Mirini</taxon>
        <taxon>Apolygus</taxon>
    </lineage>
</organism>
<dbReference type="PANTHER" id="PTHR23279:SF36">
    <property type="entry name" value="DEFECTIVE PROBOSCIS EXTENSION RESPONSE 9, ISOFORM A"/>
    <property type="match status" value="1"/>
</dbReference>
<dbReference type="InterPro" id="IPR003599">
    <property type="entry name" value="Ig_sub"/>
</dbReference>
<dbReference type="Gene3D" id="3.60.10.10">
    <property type="entry name" value="Endonuclease/exonuclease/phosphatase"/>
    <property type="match status" value="1"/>
</dbReference>